<evidence type="ECO:0000259" key="1">
    <source>
        <dbReference type="Pfam" id="PF07693"/>
    </source>
</evidence>
<accession>A0ABX8WKU1</accession>
<dbReference type="SUPFAM" id="SSF52540">
    <property type="entry name" value="P-loop containing nucleoside triphosphate hydrolases"/>
    <property type="match status" value="1"/>
</dbReference>
<evidence type="ECO:0000313" key="3">
    <source>
        <dbReference type="Proteomes" id="UP000824755"/>
    </source>
</evidence>
<protein>
    <submittedName>
        <fullName evidence="2">KAP family NTPase</fullName>
    </submittedName>
</protein>
<sequence>MGVLAKLKSWWNHPTFPAQTKLTMEAAPAPVPASETPPDWADAPVVSYSTDLPIQSSAQDRFSRALFAHRIADTIASRKDTAGLVLGLYGPWGDGKTSLLHMIEEHLKGRPDVVVTRFNPWHFTSEDQLLRGFFGTLASAIGARLTSKSEEIGEALKKYGSLLSVVNGGDAATGLGEALSTTTLDELKARVEGFLADGHLQVVVLIDDIDRLDRGETHLIFKLVKLSAGFSRTTYLLAFDDAVVAAALGERYGAGGDAAGRAFLEKIIQVPLHLPPAEPTALRKLVFEGVNQALAQAGIELTRRQVDAFVLHFGNLEESLTTPRQAHLYTNALLFALPLVKGEVNISEFMLIEGLRLLHPELHRVLRDNASLLLTARDNEREQRQQQIRRLMEDATRELTPERRERLFSGLLSALFPRMGQMGYGTEWESEWAREQRVCSSSYFQKFFAYGVSANQLSDRRFQEFLDALPTQSPPQQDAALRELATPEVVASLVQRLRQREEHLTLPIATALAPLLARNGELFPYERGALSTGGPFTQAAIVMYFLIKSVVDGETRLNLAREVLRVAMPLPFASECLRWMFPSPRRVPDEWVFDQANFDQLRMQFVTERILPSDADESLYRQFGSHALAMYVWWHEVDATGLASRLKACLEAGAEEVDTFLDTFVGEAWDLGTGMPHRSDLDRRAYNNIAGFIAPEEIAQLLRARYGALLDESQFHHGSEVEPPLRFAHQFMYVHARVLAEADGQGRVQAVLDGAG</sequence>
<dbReference type="Gene3D" id="3.40.50.300">
    <property type="entry name" value="P-loop containing nucleotide triphosphate hydrolases"/>
    <property type="match status" value="1"/>
</dbReference>
<organism evidence="2 3">
    <name type="scientific">Lysobacter soyae</name>
    <dbReference type="NCBI Taxonomy" id="2764185"/>
    <lineage>
        <taxon>Bacteria</taxon>
        <taxon>Pseudomonadati</taxon>
        <taxon>Pseudomonadota</taxon>
        <taxon>Gammaproteobacteria</taxon>
        <taxon>Lysobacterales</taxon>
        <taxon>Lysobacteraceae</taxon>
        <taxon>Lysobacter</taxon>
    </lineage>
</organism>
<dbReference type="EMBL" id="CP080544">
    <property type="protein sequence ID" value="QYR52246.1"/>
    <property type="molecule type" value="Genomic_DNA"/>
</dbReference>
<dbReference type="InterPro" id="IPR011646">
    <property type="entry name" value="KAP_P-loop"/>
</dbReference>
<dbReference type="InterPro" id="IPR052754">
    <property type="entry name" value="NTPase_KAP_P-loop"/>
</dbReference>
<dbReference type="Pfam" id="PF07693">
    <property type="entry name" value="KAP_NTPase"/>
    <property type="match status" value="1"/>
</dbReference>
<reference evidence="2 3" key="1">
    <citation type="submission" date="2021-08" db="EMBL/GenBank/DDBJ databases">
        <title>Lysobacter sp. strain CJ11 Genome sequencing and assembly.</title>
        <authorList>
            <person name="Kim I."/>
        </authorList>
    </citation>
    <scope>NUCLEOTIDE SEQUENCE [LARGE SCALE GENOMIC DNA]</scope>
    <source>
        <strain evidence="2 3">CJ11</strain>
    </source>
</reference>
<dbReference type="Proteomes" id="UP000824755">
    <property type="component" value="Chromosome"/>
</dbReference>
<keyword evidence="3" id="KW-1185">Reference proteome</keyword>
<feature type="domain" description="KAP NTPase" evidence="1">
    <location>
        <begin position="64"/>
        <end position="334"/>
    </location>
</feature>
<gene>
    <name evidence="2" type="ORF">H8L67_06395</name>
</gene>
<dbReference type="PANTHER" id="PTHR22674:SF6">
    <property type="entry name" value="NTPASE KAP FAMILY P-LOOP DOMAIN-CONTAINING PROTEIN 1"/>
    <property type="match status" value="1"/>
</dbReference>
<name>A0ABX8WKU1_9GAMM</name>
<evidence type="ECO:0000313" key="2">
    <source>
        <dbReference type="EMBL" id="QYR52246.1"/>
    </source>
</evidence>
<proteinExistence type="predicted"/>
<dbReference type="RefSeq" id="WP_220379033.1">
    <property type="nucleotide sequence ID" value="NZ_CP080544.1"/>
</dbReference>
<dbReference type="InterPro" id="IPR027417">
    <property type="entry name" value="P-loop_NTPase"/>
</dbReference>
<dbReference type="PANTHER" id="PTHR22674">
    <property type="entry name" value="NTPASE, KAP FAMILY P-LOOP DOMAIN-CONTAINING 1"/>
    <property type="match status" value="1"/>
</dbReference>